<gene>
    <name evidence="1" type="primary">AVEN_78655_1</name>
    <name evidence="1" type="ORF">CDAR_293861</name>
</gene>
<evidence type="ECO:0008006" key="3">
    <source>
        <dbReference type="Google" id="ProtNLM"/>
    </source>
</evidence>
<sequence>MNNGMFENEKRLISCLCANETKVTWPIDKETSTSIINKDVKQSVCEDVHSKDVCDLLSLCTKCEILSIKCTISETTGTPQCLNEIHSLKDDYFEHQEENVEVTRPPRIKRSSGGACAFPTNMKTADVDMQSSLYIRTYPEGRPHENDDVQKTGRRVASVSFHRLFSDSDIARHCGLLHRDHPLGPLCYISCSRYEDKPEVPRRAYECTLSGKWNRDLPFCVTSGSGLLLSSRPKNLL</sequence>
<evidence type="ECO:0000313" key="1">
    <source>
        <dbReference type="EMBL" id="GIY68899.1"/>
    </source>
</evidence>
<evidence type="ECO:0000313" key="2">
    <source>
        <dbReference type="Proteomes" id="UP001054837"/>
    </source>
</evidence>
<dbReference type="Proteomes" id="UP001054837">
    <property type="component" value="Unassembled WGS sequence"/>
</dbReference>
<name>A0AAV4VGZ8_9ARAC</name>
<comment type="caution">
    <text evidence="1">The sequence shown here is derived from an EMBL/GenBank/DDBJ whole genome shotgun (WGS) entry which is preliminary data.</text>
</comment>
<protein>
    <recommendedName>
        <fullName evidence="3">Sushi domain-containing protein</fullName>
    </recommendedName>
</protein>
<reference evidence="1 2" key="1">
    <citation type="submission" date="2021-06" db="EMBL/GenBank/DDBJ databases">
        <title>Caerostris darwini draft genome.</title>
        <authorList>
            <person name="Kono N."/>
            <person name="Arakawa K."/>
        </authorList>
    </citation>
    <scope>NUCLEOTIDE SEQUENCE [LARGE SCALE GENOMIC DNA]</scope>
</reference>
<dbReference type="AlphaFoldDB" id="A0AAV4VGZ8"/>
<accession>A0AAV4VGZ8</accession>
<organism evidence="1 2">
    <name type="scientific">Caerostris darwini</name>
    <dbReference type="NCBI Taxonomy" id="1538125"/>
    <lineage>
        <taxon>Eukaryota</taxon>
        <taxon>Metazoa</taxon>
        <taxon>Ecdysozoa</taxon>
        <taxon>Arthropoda</taxon>
        <taxon>Chelicerata</taxon>
        <taxon>Arachnida</taxon>
        <taxon>Araneae</taxon>
        <taxon>Araneomorphae</taxon>
        <taxon>Entelegynae</taxon>
        <taxon>Araneoidea</taxon>
        <taxon>Araneidae</taxon>
        <taxon>Caerostris</taxon>
    </lineage>
</organism>
<dbReference type="EMBL" id="BPLQ01012966">
    <property type="protein sequence ID" value="GIY68899.1"/>
    <property type="molecule type" value="Genomic_DNA"/>
</dbReference>
<proteinExistence type="predicted"/>
<keyword evidence="2" id="KW-1185">Reference proteome</keyword>